<dbReference type="STRING" id="39946.B8AXN1"/>
<dbReference type="PANTHER" id="PTHR24136:SF15">
    <property type="entry name" value="ANK_REP_REGION DOMAIN-CONTAINING PROTEIN"/>
    <property type="match status" value="1"/>
</dbReference>
<proteinExistence type="inferred from homology"/>
<name>B8AXN1_ORYSI</name>
<organism evidence="6 7">
    <name type="scientific">Oryza sativa subsp. indica</name>
    <name type="common">Rice</name>
    <dbReference type="NCBI Taxonomy" id="39946"/>
    <lineage>
        <taxon>Eukaryota</taxon>
        <taxon>Viridiplantae</taxon>
        <taxon>Streptophyta</taxon>
        <taxon>Embryophyta</taxon>
        <taxon>Tracheophyta</taxon>
        <taxon>Spermatophyta</taxon>
        <taxon>Magnoliopsida</taxon>
        <taxon>Liliopsida</taxon>
        <taxon>Poales</taxon>
        <taxon>Poaceae</taxon>
        <taxon>BOP clade</taxon>
        <taxon>Oryzoideae</taxon>
        <taxon>Oryzeae</taxon>
        <taxon>Oryzinae</taxon>
        <taxon>Oryza</taxon>
        <taxon>Oryza sativa</taxon>
    </lineage>
</organism>
<dbReference type="Proteomes" id="UP000007015">
    <property type="component" value="Chromosome 5"/>
</dbReference>
<dbReference type="InterPro" id="IPR002110">
    <property type="entry name" value="Ankyrin_rpt"/>
</dbReference>
<dbReference type="InterPro" id="IPR051573">
    <property type="entry name" value="Ankyrin-SOCS_box_domain"/>
</dbReference>
<feature type="repeat" description="ANK" evidence="4">
    <location>
        <begin position="178"/>
        <end position="210"/>
    </location>
</feature>
<sequence>MRLDLPTNSKPKKTEKNGGMKTDLHEDNGQVVDVTTKTVLDPWNPYFPLWPPEILPNLGLNGAICFIEDWKMKRMAYLASYQSTCVINAAYTPKAKNIEFYGMTYRLLEPILEKDSRCCFLRLFVKRMHRLISGFIITPETLNCVIIKNAMRCAKVILEGQAPEFGGFRANPNCMNQYGYFPLHEAAESFSVDMIKLLICHGALANLRTSGKNVKEGLLPLHVAVENTCLHKYLEENLFPNQEHPDYSQEDIYKAIHLLCLPEMFCSWQLKIISALDHPAEKLVVPHTEVLEHVSLILKGFDFCPTGEGIDVGNICPYTLPMPNKEVPDKSGSSVASKATTDVPYLLAVKKKIPSMKRKGWGGSIVLLMPNAAFRSKRKISKHPHFSRAASQTAKRCLGKFHI</sequence>
<dbReference type="EMBL" id="CM000130">
    <property type="protein sequence ID" value="EEC78432.1"/>
    <property type="molecule type" value="Genomic_DNA"/>
</dbReference>
<dbReference type="GO" id="GO:0045732">
    <property type="term" value="P:positive regulation of protein catabolic process"/>
    <property type="evidence" value="ECO:0007669"/>
    <property type="project" value="TreeGrafter"/>
</dbReference>
<evidence type="ECO:0000256" key="3">
    <source>
        <dbReference type="ARBA" id="ARBA00023043"/>
    </source>
</evidence>
<dbReference type="OMA" id="CVINAAY"/>
<evidence type="ECO:0000256" key="2">
    <source>
        <dbReference type="ARBA" id="ARBA00022737"/>
    </source>
</evidence>
<evidence type="ECO:0000256" key="5">
    <source>
        <dbReference type="SAM" id="MobiDB-lite"/>
    </source>
</evidence>
<dbReference type="PROSITE" id="PS50297">
    <property type="entry name" value="ANK_REP_REGION"/>
    <property type="match status" value="1"/>
</dbReference>
<dbReference type="AlphaFoldDB" id="B8AXN1"/>
<evidence type="ECO:0000256" key="1">
    <source>
        <dbReference type="ARBA" id="ARBA00005949"/>
    </source>
</evidence>
<feature type="compositionally biased region" description="Basic and acidic residues" evidence="5">
    <location>
        <begin position="12"/>
        <end position="27"/>
    </location>
</feature>
<keyword evidence="2" id="KW-0677">Repeat</keyword>
<keyword evidence="3 4" id="KW-0040">ANK repeat</keyword>
<dbReference type="GO" id="GO:0016567">
    <property type="term" value="P:protein ubiquitination"/>
    <property type="evidence" value="ECO:0007669"/>
    <property type="project" value="TreeGrafter"/>
</dbReference>
<dbReference type="SUPFAM" id="SSF48403">
    <property type="entry name" value="Ankyrin repeat"/>
    <property type="match status" value="1"/>
</dbReference>
<dbReference type="Gene3D" id="1.25.40.20">
    <property type="entry name" value="Ankyrin repeat-containing domain"/>
    <property type="match status" value="1"/>
</dbReference>
<dbReference type="HOGENOM" id="CLU_684058_0_0_1"/>
<gene>
    <name evidence="6" type="ORF">OsI_18270</name>
</gene>
<dbReference type="PROSITE" id="PS50088">
    <property type="entry name" value="ANK_REPEAT"/>
    <property type="match status" value="1"/>
</dbReference>
<keyword evidence="7" id="KW-1185">Reference proteome</keyword>
<dbReference type="Pfam" id="PF12796">
    <property type="entry name" value="Ank_2"/>
    <property type="match status" value="1"/>
</dbReference>
<evidence type="ECO:0000313" key="7">
    <source>
        <dbReference type="Proteomes" id="UP000007015"/>
    </source>
</evidence>
<dbReference type="Gramene" id="BGIOSGA018900-TA">
    <property type="protein sequence ID" value="BGIOSGA018900-PA"/>
    <property type="gene ID" value="BGIOSGA018900"/>
</dbReference>
<evidence type="ECO:0000313" key="6">
    <source>
        <dbReference type="EMBL" id="EEC78432.1"/>
    </source>
</evidence>
<comment type="similarity">
    <text evidence="1">Belongs to the ankyrin SOCS box (ASB) family.</text>
</comment>
<protein>
    <submittedName>
        <fullName evidence="6">Uncharacterized protein</fullName>
    </submittedName>
</protein>
<accession>B8AXN1</accession>
<feature type="region of interest" description="Disordered" evidence="5">
    <location>
        <begin position="1"/>
        <end position="27"/>
    </location>
</feature>
<reference evidence="6 7" key="1">
    <citation type="journal article" date="2005" name="PLoS Biol.">
        <title>The genomes of Oryza sativa: a history of duplications.</title>
        <authorList>
            <person name="Yu J."/>
            <person name="Wang J."/>
            <person name="Lin W."/>
            <person name="Li S."/>
            <person name="Li H."/>
            <person name="Zhou J."/>
            <person name="Ni P."/>
            <person name="Dong W."/>
            <person name="Hu S."/>
            <person name="Zeng C."/>
            <person name="Zhang J."/>
            <person name="Zhang Y."/>
            <person name="Li R."/>
            <person name="Xu Z."/>
            <person name="Li S."/>
            <person name="Li X."/>
            <person name="Zheng H."/>
            <person name="Cong L."/>
            <person name="Lin L."/>
            <person name="Yin J."/>
            <person name="Geng J."/>
            <person name="Li G."/>
            <person name="Shi J."/>
            <person name="Liu J."/>
            <person name="Lv H."/>
            <person name="Li J."/>
            <person name="Wang J."/>
            <person name="Deng Y."/>
            <person name="Ran L."/>
            <person name="Shi X."/>
            <person name="Wang X."/>
            <person name="Wu Q."/>
            <person name="Li C."/>
            <person name="Ren X."/>
            <person name="Wang J."/>
            <person name="Wang X."/>
            <person name="Li D."/>
            <person name="Liu D."/>
            <person name="Zhang X."/>
            <person name="Ji Z."/>
            <person name="Zhao W."/>
            <person name="Sun Y."/>
            <person name="Zhang Z."/>
            <person name="Bao J."/>
            <person name="Han Y."/>
            <person name="Dong L."/>
            <person name="Ji J."/>
            <person name="Chen P."/>
            <person name="Wu S."/>
            <person name="Liu J."/>
            <person name="Xiao Y."/>
            <person name="Bu D."/>
            <person name="Tan J."/>
            <person name="Yang L."/>
            <person name="Ye C."/>
            <person name="Zhang J."/>
            <person name="Xu J."/>
            <person name="Zhou Y."/>
            <person name="Yu Y."/>
            <person name="Zhang B."/>
            <person name="Zhuang S."/>
            <person name="Wei H."/>
            <person name="Liu B."/>
            <person name="Lei M."/>
            <person name="Yu H."/>
            <person name="Li Y."/>
            <person name="Xu H."/>
            <person name="Wei S."/>
            <person name="He X."/>
            <person name="Fang L."/>
            <person name="Zhang Z."/>
            <person name="Zhang Y."/>
            <person name="Huang X."/>
            <person name="Su Z."/>
            <person name="Tong W."/>
            <person name="Li J."/>
            <person name="Tong Z."/>
            <person name="Li S."/>
            <person name="Ye J."/>
            <person name="Wang L."/>
            <person name="Fang L."/>
            <person name="Lei T."/>
            <person name="Chen C."/>
            <person name="Chen H."/>
            <person name="Xu Z."/>
            <person name="Li H."/>
            <person name="Huang H."/>
            <person name="Zhang F."/>
            <person name="Xu H."/>
            <person name="Li N."/>
            <person name="Zhao C."/>
            <person name="Li S."/>
            <person name="Dong L."/>
            <person name="Huang Y."/>
            <person name="Li L."/>
            <person name="Xi Y."/>
            <person name="Qi Q."/>
            <person name="Li W."/>
            <person name="Zhang B."/>
            <person name="Hu W."/>
            <person name="Zhang Y."/>
            <person name="Tian X."/>
            <person name="Jiao Y."/>
            <person name="Liang X."/>
            <person name="Jin J."/>
            <person name="Gao L."/>
            <person name="Zheng W."/>
            <person name="Hao B."/>
            <person name="Liu S."/>
            <person name="Wang W."/>
            <person name="Yuan L."/>
            <person name="Cao M."/>
            <person name="McDermott J."/>
            <person name="Samudrala R."/>
            <person name="Wang J."/>
            <person name="Wong G.K."/>
            <person name="Yang H."/>
        </authorList>
    </citation>
    <scope>NUCLEOTIDE SEQUENCE [LARGE SCALE GENOMIC DNA]</scope>
    <source>
        <strain evidence="7">cv. 93-11</strain>
    </source>
</reference>
<dbReference type="PANTHER" id="PTHR24136">
    <property type="entry name" value="SOWAH (DROSOPHILA) HOMOLOG"/>
    <property type="match status" value="1"/>
</dbReference>
<evidence type="ECO:0000256" key="4">
    <source>
        <dbReference type="PROSITE-ProRule" id="PRU00023"/>
    </source>
</evidence>
<dbReference type="InterPro" id="IPR036770">
    <property type="entry name" value="Ankyrin_rpt-contain_sf"/>
</dbReference>